<comment type="caution">
    <text evidence="2">The sequence shown here is derived from an EMBL/GenBank/DDBJ whole genome shotgun (WGS) entry which is preliminary data.</text>
</comment>
<keyword evidence="3" id="KW-1185">Reference proteome</keyword>
<organism evidence="2 3">
    <name type="scientific">Paenibacillus darwinianus</name>
    <dbReference type="NCBI Taxonomy" id="1380763"/>
    <lineage>
        <taxon>Bacteria</taxon>
        <taxon>Bacillati</taxon>
        <taxon>Bacillota</taxon>
        <taxon>Bacilli</taxon>
        <taxon>Bacillales</taxon>
        <taxon>Paenibacillaceae</taxon>
        <taxon>Paenibacillus</taxon>
    </lineage>
</organism>
<dbReference type="Proteomes" id="UP000053750">
    <property type="component" value="Unassembled WGS sequence"/>
</dbReference>
<dbReference type="Pfam" id="PF00395">
    <property type="entry name" value="SLH"/>
    <property type="match status" value="2"/>
</dbReference>
<accession>A0A9W5W6F3</accession>
<dbReference type="RefSeq" id="WP_051588104.1">
    <property type="nucleotide sequence ID" value="NZ_KK082311.1"/>
</dbReference>
<proteinExistence type="predicted"/>
<dbReference type="InterPro" id="IPR001119">
    <property type="entry name" value="SLH_dom"/>
</dbReference>
<reference evidence="2 3" key="1">
    <citation type="submission" date="2014-02" db="EMBL/GenBank/DDBJ databases">
        <title>Genome sequence of Paenibacillus darwinianus reveals adaptive mechanisms for survival in Antarctic soils.</title>
        <authorList>
            <person name="Dsouza M."/>
            <person name="Taylor M.W."/>
            <person name="Turner S.J."/>
            <person name="Aislabie J."/>
        </authorList>
    </citation>
    <scope>NUCLEOTIDE SEQUENCE [LARGE SCALE GENOMIC DNA]</scope>
    <source>
        <strain evidence="2 3">CE1</strain>
    </source>
</reference>
<dbReference type="PANTHER" id="PTHR43308">
    <property type="entry name" value="OUTER MEMBRANE PROTEIN ALPHA-RELATED"/>
    <property type="match status" value="1"/>
</dbReference>
<dbReference type="PROSITE" id="PS51272">
    <property type="entry name" value="SLH"/>
    <property type="match status" value="2"/>
</dbReference>
<dbReference type="InterPro" id="IPR051465">
    <property type="entry name" value="Cell_Envelope_Struct_Comp"/>
</dbReference>
<dbReference type="AlphaFoldDB" id="A0A9W5W6F3"/>
<feature type="domain" description="SLH" evidence="1">
    <location>
        <begin position="58"/>
        <end position="119"/>
    </location>
</feature>
<evidence type="ECO:0000313" key="3">
    <source>
        <dbReference type="Proteomes" id="UP000053750"/>
    </source>
</evidence>
<gene>
    <name evidence="2" type="ORF">BG53_09975</name>
</gene>
<name>A0A9W5W6F3_9BACL</name>
<feature type="domain" description="SLH" evidence="1">
    <location>
        <begin position="1"/>
        <end position="51"/>
    </location>
</feature>
<dbReference type="OrthoDB" id="1723494at2"/>
<dbReference type="PANTHER" id="PTHR43308:SF5">
    <property type="entry name" value="S-LAYER PROTEIN _ PEPTIDOGLYCAN ENDO-BETA-N-ACETYLGLUCOSAMINIDASE"/>
    <property type="match status" value="1"/>
</dbReference>
<evidence type="ECO:0000313" key="2">
    <source>
        <dbReference type="EMBL" id="EXX84969.1"/>
    </source>
</evidence>
<dbReference type="EMBL" id="JFHU01000251">
    <property type="protein sequence ID" value="EXX84969.1"/>
    <property type="molecule type" value="Genomic_DNA"/>
</dbReference>
<sequence length="119" mass="12725">MAAYIGAASAAGIVTGMPDGTFKPNSPITREQMAAMLIRAAKAAEVEVRLPQSQASYLTRFKDKGKISDWALTDVSKAVGAAMINGGTNGNFNPRSNATRAEAVIMLKRLLVYVKFMDE</sequence>
<evidence type="ECO:0000259" key="1">
    <source>
        <dbReference type="PROSITE" id="PS51272"/>
    </source>
</evidence>
<protein>
    <recommendedName>
        <fullName evidence="1">SLH domain-containing protein</fullName>
    </recommendedName>
</protein>